<dbReference type="Pfam" id="PF00830">
    <property type="entry name" value="Ribosomal_L28"/>
    <property type="match status" value="1"/>
</dbReference>
<name>B8AWJ0_ORYSI</name>
<dbReference type="GO" id="GO:0003735">
    <property type="term" value="F:structural constituent of ribosome"/>
    <property type="evidence" value="ECO:0007669"/>
    <property type="project" value="InterPro"/>
</dbReference>
<dbReference type="EMBL" id="CM000130">
    <property type="protein sequence ID" value="EEC78339.1"/>
    <property type="molecule type" value="Genomic_DNA"/>
</dbReference>
<dbReference type="Gene3D" id="2.30.170.40">
    <property type="entry name" value="Ribosomal protein L28/L24"/>
    <property type="match status" value="1"/>
</dbReference>
<dbReference type="FunFam" id="2.30.170.40:FF:000005">
    <property type="entry name" value="50S ribosomal L28, chloroplastic"/>
    <property type="match status" value="1"/>
</dbReference>
<feature type="compositionally biased region" description="Basic and acidic residues" evidence="7">
    <location>
        <begin position="22"/>
        <end position="31"/>
    </location>
</feature>
<sequence length="213" mass="23485">MSLRACRSVSSESSTVSTSKAINEEEPKSDVEEYEEEEEVDQWVEVCYLEWRLMRRGSGSGSQTFATVPILDARENVWELVAPVAMATMLCSFTPATRAPLLRTSSSSSSLGFATSQLAGLSLGLSAAATTAPSAAGRICPFTDKKTNRANKVSFSNHKTKKQQFVNLQYKKLWWEEGKRFVKLRLSTKALKTIEKHGLDAVAKKAGIDLNKK</sequence>
<dbReference type="NCBIfam" id="TIGR00009">
    <property type="entry name" value="L28"/>
    <property type="match status" value="1"/>
</dbReference>
<feature type="compositionally biased region" description="Low complexity" evidence="7">
    <location>
        <begin position="8"/>
        <end position="19"/>
    </location>
</feature>
<evidence type="ECO:0000313" key="9">
    <source>
        <dbReference type="Proteomes" id="UP000007015"/>
    </source>
</evidence>
<dbReference type="AlphaFoldDB" id="B8AWJ0"/>
<keyword evidence="2" id="KW-0689">Ribosomal protein</keyword>
<dbReference type="InterPro" id="IPR037147">
    <property type="entry name" value="Ribosomal_bL28_sf"/>
</dbReference>
<dbReference type="InterPro" id="IPR034704">
    <property type="entry name" value="Ribosomal_bL28/bL31-like_sf"/>
</dbReference>
<dbReference type="GO" id="GO:0005840">
    <property type="term" value="C:ribosome"/>
    <property type="evidence" value="ECO:0007669"/>
    <property type="project" value="UniProtKB-KW"/>
</dbReference>
<keyword evidence="9" id="KW-1185">Reference proteome</keyword>
<accession>B8AWJ0</accession>
<evidence type="ECO:0000313" key="8">
    <source>
        <dbReference type="EMBL" id="EEC78339.1"/>
    </source>
</evidence>
<dbReference type="InterPro" id="IPR026569">
    <property type="entry name" value="Ribosomal_bL28"/>
</dbReference>
<dbReference type="Proteomes" id="UP000007015">
    <property type="component" value="Chromosome 5"/>
</dbReference>
<gene>
    <name evidence="8" type="ORF">OsI_18082</name>
</gene>
<dbReference type="PANTHER" id="PTHR13528:SF2">
    <property type="entry name" value="LARGE RIBOSOMAL SUBUNIT PROTEIN BL28M"/>
    <property type="match status" value="1"/>
</dbReference>
<protein>
    <recommendedName>
        <fullName evidence="4">Large ribosomal subunit protein bL28c</fullName>
    </recommendedName>
    <alternativeName>
        <fullName evidence="5">50S ribosomal protein L28, chloroplastic</fullName>
    </alternativeName>
    <alternativeName>
        <fullName evidence="6">CL28</fullName>
    </alternativeName>
</protein>
<evidence type="ECO:0000256" key="4">
    <source>
        <dbReference type="ARBA" id="ARBA00035265"/>
    </source>
</evidence>
<evidence type="ECO:0000256" key="1">
    <source>
        <dbReference type="ARBA" id="ARBA00008760"/>
    </source>
</evidence>
<comment type="similarity">
    <text evidence="1">Belongs to the bacterial ribosomal protein bL28 family.</text>
</comment>
<organism evidence="8 9">
    <name type="scientific">Oryza sativa subsp. indica</name>
    <name type="common">Rice</name>
    <dbReference type="NCBI Taxonomy" id="39946"/>
    <lineage>
        <taxon>Eukaryota</taxon>
        <taxon>Viridiplantae</taxon>
        <taxon>Streptophyta</taxon>
        <taxon>Embryophyta</taxon>
        <taxon>Tracheophyta</taxon>
        <taxon>Spermatophyta</taxon>
        <taxon>Magnoliopsida</taxon>
        <taxon>Liliopsida</taxon>
        <taxon>Poales</taxon>
        <taxon>Poaceae</taxon>
        <taxon>BOP clade</taxon>
        <taxon>Oryzoideae</taxon>
        <taxon>Oryzeae</taxon>
        <taxon>Oryzinae</taxon>
        <taxon>Oryza</taxon>
        <taxon>Oryza sativa</taxon>
    </lineage>
</organism>
<keyword evidence="3" id="KW-0687">Ribonucleoprotein</keyword>
<evidence type="ECO:0000256" key="7">
    <source>
        <dbReference type="SAM" id="MobiDB-lite"/>
    </source>
</evidence>
<proteinExistence type="inferred from homology"/>
<feature type="region of interest" description="Disordered" evidence="7">
    <location>
        <begin position="1"/>
        <end position="36"/>
    </location>
</feature>
<evidence type="ECO:0000256" key="2">
    <source>
        <dbReference type="ARBA" id="ARBA00022980"/>
    </source>
</evidence>
<evidence type="ECO:0000256" key="6">
    <source>
        <dbReference type="ARBA" id="ARBA00082772"/>
    </source>
</evidence>
<dbReference type="Gramene" id="BGIOSGA018986-TA">
    <property type="protein sequence ID" value="BGIOSGA018986-PA"/>
    <property type="gene ID" value="BGIOSGA018986"/>
</dbReference>
<dbReference type="InterPro" id="IPR001383">
    <property type="entry name" value="Ribosomal_bL28_bact-type"/>
</dbReference>
<dbReference type="HAMAP" id="MF_00373">
    <property type="entry name" value="Ribosomal_bL28"/>
    <property type="match status" value="1"/>
</dbReference>
<reference evidence="8 9" key="1">
    <citation type="journal article" date="2005" name="PLoS Biol.">
        <title>The genomes of Oryza sativa: a history of duplications.</title>
        <authorList>
            <person name="Yu J."/>
            <person name="Wang J."/>
            <person name="Lin W."/>
            <person name="Li S."/>
            <person name="Li H."/>
            <person name="Zhou J."/>
            <person name="Ni P."/>
            <person name="Dong W."/>
            <person name="Hu S."/>
            <person name="Zeng C."/>
            <person name="Zhang J."/>
            <person name="Zhang Y."/>
            <person name="Li R."/>
            <person name="Xu Z."/>
            <person name="Li S."/>
            <person name="Li X."/>
            <person name="Zheng H."/>
            <person name="Cong L."/>
            <person name="Lin L."/>
            <person name="Yin J."/>
            <person name="Geng J."/>
            <person name="Li G."/>
            <person name="Shi J."/>
            <person name="Liu J."/>
            <person name="Lv H."/>
            <person name="Li J."/>
            <person name="Wang J."/>
            <person name="Deng Y."/>
            <person name="Ran L."/>
            <person name="Shi X."/>
            <person name="Wang X."/>
            <person name="Wu Q."/>
            <person name="Li C."/>
            <person name="Ren X."/>
            <person name="Wang J."/>
            <person name="Wang X."/>
            <person name="Li D."/>
            <person name="Liu D."/>
            <person name="Zhang X."/>
            <person name="Ji Z."/>
            <person name="Zhao W."/>
            <person name="Sun Y."/>
            <person name="Zhang Z."/>
            <person name="Bao J."/>
            <person name="Han Y."/>
            <person name="Dong L."/>
            <person name="Ji J."/>
            <person name="Chen P."/>
            <person name="Wu S."/>
            <person name="Liu J."/>
            <person name="Xiao Y."/>
            <person name="Bu D."/>
            <person name="Tan J."/>
            <person name="Yang L."/>
            <person name="Ye C."/>
            <person name="Zhang J."/>
            <person name="Xu J."/>
            <person name="Zhou Y."/>
            <person name="Yu Y."/>
            <person name="Zhang B."/>
            <person name="Zhuang S."/>
            <person name="Wei H."/>
            <person name="Liu B."/>
            <person name="Lei M."/>
            <person name="Yu H."/>
            <person name="Li Y."/>
            <person name="Xu H."/>
            <person name="Wei S."/>
            <person name="He X."/>
            <person name="Fang L."/>
            <person name="Zhang Z."/>
            <person name="Zhang Y."/>
            <person name="Huang X."/>
            <person name="Su Z."/>
            <person name="Tong W."/>
            <person name="Li J."/>
            <person name="Tong Z."/>
            <person name="Li S."/>
            <person name="Ye J."/>
            <person name="Wang L."/>
            <person name="Fang L."/>
            <person name="Lei T."/>
            <person name="Chen C."/>
            <person name="Chen H."/>
            <person name="Xu Z."/>
            <person name="Li H."/>
            <person name="Huang H."/>
            <person name="Zhang F."/>
            <person name="Xu H."/>
            <person name="Li N."/>
            <person name="Zhao C."/>
            <person name="Li S."/>
            <person name="Dong L."/>
            <person name="Huang Y."/>
            <person name="Li L."/>
            <person name="Xi Y."/>
            <person name="Qi Q."/>
            <person name="Li W."/>
            <person name="Zhang B."/>
            <person name="Hu W."/>
            <person name="Zhang Y."/>
            <person name="Tian X."/>
            <person name="Jiao Y."/>
            <person name="Liang X."/>
            <person name="Jin J."/>
            <person name="Gao L."/>
            <person name="Zheng W."/>
            <person name="Hao B."/>
            <person name="Liu S."/>
            <person name="Wang W."/>
            <person name="Yuan L."/>
            <person name="Cao M."/>
            <person name="McDermott J."/>
            <person name="Samudrala R."/>
            <person name="Wang J."/>
            <person name="Wong G.K."/>
            <person name="Yang H."/>
        </authorList>
    </citation>
    <scope>NUCLEOTIDE SEQUENCE [LARGE SCALE GENOMIC DNA]</scope>
    <source>
        <strain evidence="9">cv. 93-11</strain>
    </source>
</reference>
<dbReference type="SUPFAM" id="SSF143800">
    <property type="entry name" value="L28p-like"/>
    <property type="match status" value="1"/>
</dbReference>
<dbReference type="STRING" id="39946.B8AWJ0"/>
<evidence type="ECO:0000256" key="3">
    <source>
        <dbReference type="ARBA" id="ARBA00023274"/>
    </source>
</evidence>
<dbReference type="PANTHER" id="PTHR13528">
    <property type="entry name" value="39S RIBOSOMAL PROTEIN L28, MITOCHONDRIAL"/>
    <property type="match status" value="1"/>
</dbReference>
<dbReference type="GO" id="GO:1990904">
    <property type="term" value="C:ribonucleoprotein complex"/>
    <property type="evidence" value="ECO:0007669"/>
    <property type="project" value="UniProtKB-KW"/>
</dbReference>
<evidence type="ECO:0000256" key="5">
    <source>
        <dbReference type="ARBA" id="ARBA00035447"/>
    </source>
</evidence>
<dbReference type="GO" id="GO:0006412">
    <property type="term" value="P:translation"/>
    <property type="evidence" value="ECO:0007669"/>
    <property type="project" value="InterPro"/>
</dbReference>
<dbReference type="HOGENOM" id="CLU_1296219_0_0_1"/>